<evidence type="ECO:0008006" key="3">
    <source>
        <dbReference type="Google" id="ProtNLM"/>
    </source>
</evidence>
<dbReference type="Proteomes" id="UP001469365">
    <property type="component" value="Unassembled WGS sequence"/>
</dbReference>
<dbReference type="InterPro" id="IPR027417">
    <property type="entry name" value="P-loop_NTPase"/>
</dbReference>
<organism evidence="1 2">
    <name type="scientific">Paenibacillus filicis</name>
    <dbReference type="NCBI Taxonomy" id="669464"/>
    <lineage>
        <taxon>Bacteria</taxon>
        <taxon>Bacillati</taxon>
        <taxon>Bacillota</taxon>
        <taxon>Bacilli</taxon>
        <taxon>Bacillales</taxon>
        <taxon>Paenibacillaceae</taxon>
        <taxon>Paenibacillus</taxon>
    </lineage>
</organism>
<evidence type="ECO:0000313" key="2">
    <source>
        <dbReference type="Proteomes" id="UP001469365"/>
    </source>
</evidence>
<keyword evidence="2" id="KW-1185">Reference proteome</keyword>
<dbReference type="EMBL" id="JBBPCC010000012">
    <property type="protein sequence ID" value="MEK8130031.1"/>
    <property type="molecule type" value="Genomic_DNA"/>
</dbReference>
<dbReference type="SUPFAM" id="SSF52540">
    <property type="entry name" value="P-loop containing nucleoside triphosphate hydrolases"/>
    <property type="match status" value="1"/>
</dbReference>
<protein>
    <recommendedName>
        <fullName evidence="3">Nucleotide kinase</fullName>
    </recommendedName>
</protein>
<gene>
    <name evidence="1" type="ORF">WMW72_19175</name>
</gene>
<dbReference type="RefSeq" id="WP_341417158.1">
    <property type="nucleotide sequence ID" value="NZ_JBBPCC010000012.1"/>
</dbReference>
<reference evidence="1 2" key="1">
    <citation type="submission" date="2024-04" db="EMBL/GenBank/DDBJ databases">
        <title>draft genome sequnece of Paenibacillus filicis.</title>
        <authorList>
            <person name="Kim D.-U."/>
        </authorList>
    </citation>
    <scope>NUCLEOTIDE SEQUENCE [LARGE SCALE GENOMIC DNA]</scope>
    <source>
        <strain evidence="1 2">KACC14197</strain>
    </source>
</reference>
<comment type="caution">
    <text evidence="1">The sequence shown here is derived from an EMBL/GenBank/DDBJ whole genome shotgun (WGS) entry which is preliminary data.</text>
</comment>
<proteinExistence type="predicted"/>
<name>A0ABU9DMF6_9BACL</name>
<evidence type="ECO:0000313" key="1">
    <source>
        <dbReference type="EMBL" id="MEK8130031.1"/>
    </source>
</evidence>
<accession>A0ABU9DMF6</accession>
<sequence length="367" mass="41270">MADQEKHYFARGNTADGLYTLFDSVLSGLDTVFVLQGRAGTAVSAFLTELAGAWSHKGWSLHYIHHPLNRDWLEGLILKEFGIGVVDGNAWSSDPVLEGTEIRLIDLQEVVSVELLNEHASEIEEADRQTSALYKEAYDTFQKTLRIHDEWETFYIQNLDLVVMDRIAEEWAEEHLVPIRPARSHAVHRFLGAATWEGAVDYVLNLTDDLETRVFVKGRPGSGKSTLFKRLAKAAEQRGVDTEIYHCGFDPNSLDMIIFPQQSLAIFDSTAPHEHFPSREGDEILDVYELAITPGTDERFEDQIAEIRARYSRSMKEAIALLATVREVQEPVLQIYERAVDLEAIRRLAGGIQAEVDALTNSSVIGD</sequence>